<organism evidence="1 2">
    <name type="scientific">Pyronema omphalodes (strain CBS 100304)</name>
    <name type="common">Pyronema confluens</name>
    <dbReference type="NCBI Taxonomy" id="1076935"/>
    <lineage>
        <taxon>Eukaryota</taxon>
        <taxon>Fungi</taxon>
        <taxon>Dikarya</taxon>
        <taxon>Ascomycota</taxon>
        <taxon>Pezizomycotina</taxon>
        <taxon>Pezizomycetes</taxon>
        <taxon>Pezizales</taxon>
        <taxon>Pyronemataceae</taxon>
        <taxon>Pyronema</taxon>
    </lineage>
</organism>
<gene>
    <name evidence="1" type="ORF">PCON_04997</name>
</gene>
<dbReference type="AlphaFoldDB" id="U4L5X4"/>
<dbReference type="Proteomes" id="UP000018144">
    <property type="component" value="Unassembled WGS sequence"/>
</dbReference>
<dbReference type="OrthoDB" id="5445768at2759"/>
<sequence>MPCLQISSKLRAAFGKSRPVEAPQPTFTDEKVHSQNYIKQNIGLRYICIQALEQFIREKFPSADTRQLNIEELDGHSWVLTVPEKLTTDEILEIQRRSSFSNKVKRNKYVSYKQDPSKNPMTTVTVISVMN</sequence>
<protein>
    <submittedName>
        <fullName evidence="1">Uncharacterized protein</fullName>
    </submittedName>
</protein>
<evidence type="ECO:0000313" key="2">
    <source>
        <dbReference type="Proteomes" id="UP000018144"/>
    </source>
</evidence>
<evidence type="ECO:0000313" key="1">
    <source>
        <dbReference type="EMBL" id="CCX05410.1"/>
    </source>
</evidence>
<dbReference type="EMBL" id="HF935253">
    <property type="protein sequence ID" value="CCX05410.1"/>
    <property type="molecule type" value="Genomic_DNA"/>
</dbReference>
<accession>U4L5X4</accession>
<keyword evidence="2" id="KW-1185">Reference proteome</keyword>
<proteinExistence type="predicted"/>
<name>U4L5X4_PYROM</name>
<reference evidence="1 2" key="1">
    <citation type="journal article" date="2013" name="PLoS Genet.">
        <title>The genome and development-dependent transcriptomes of Pyronema confluens: a window into fungal evolution.</title>
        <authorList>
            <person name="Traeger S."/>
            <person name="Altegoer F."/>
            <person name="Freitag M."/>
            <person name="Gabaldon T."/>
            <person name="Kempken F."/>
            <person name="Kumar A."/>
            <person name="Marcet-Houben M."/>
            <person name="Poggeler S."/>
            <person name="Stajich J.E."/>
            <person name="Nowrousian M."/>
        </authorList>
    </citation>
    <scope>NUCLEOTIDE SEQUENCE [LARGE SCALE GENOMIC DNA]</scope>
    <source>
        <strain evidence="2">CBS 100304</strain>
        <tissue evidence="1">Vegetative mycelium</tissue>
    </source>
</reference>